<evidence type="ECO:0000313" key="3">
    <source>
        <dbReference type="Proteomes" id="UP001529510"/>
    </source>
</evidence>
<feature type="compositionally biased region" description="Polar residues" evidence="1">
    <location>
        <begin position="38"/>
        <end position="47"/>
    </location>
</feature>
<dbReference type="Proteomes" id="UP001529510">
    <property type="component" value="Unassembled WGS sequence"/>
</dbReference>
<reference evidence="2 3" key="1">
    <citation type="submission" date="2024-05" db="EMBL/GenBank/DDBJ databases">
        <title>Genome sequencing and assembly of Indian major carp, Cirrhinus mrigala (Hamilton, 1822).</title>
        <authorList>
            <person name="Mohindra V."/>
            <person name="Chowdhury L.M."/>
            <person name="Lal K."/>
            <person name="Jena J.K."/>
        </authorList>
    </citation>
    <scope>NUCLEOTIDE SEQUENCE [LARGE SCALE GENOMIC DNA]</scope>
    <source>
        <strain evidence="2">CM1030</strain>
        <tissue evidence="2">Blood</tissue>
    </source>
</reference>
<feature type="compositionally biased region" description="Low complexity" evidence="1">
    <location>
        <begin position="470"/>
        <end position="510"/>
    </location>
</feature>
<feature type="compositionally biased region" description="Polar residues" evidence="1">
    <location>
        <begin position="429"/>
        <end position="449"/>
    </location>
</feature>
<feature type="compositionally biased region" description="Polar residues" evidence="1">
    <location>
        <begin position="158"/>
        <end position="169"/>
    </location>
</feature>
<name>A0ABD0NBP2_CIRMR</name>
<feature type="compositionally biased region" description="Low complexity" evidence="1">
    <location>
        <begin position="191"/>
        <end position="212"/>
    </location>
</feature>
<feature type="non-terminal residue" evidence="2">
    <location>
        <position position="510"/>
    </location>
</feature>
<feature type="region of interest" description="Disordered" evidence="1">
    <location>
        <begin position="368"/>
        <end position="510"/>
    </location>
</feature>
<feature type="compositionally biased region" description="Polar residues" evidence="1">
    <location>
        <begin position="219"/>
        <end position="239"/>
    </location>
</feature>
<evidence type="ECO:0000256" key="1">
    <source>
        <dbReference type="SAM" id="MobiDB-lite"/>
    </source>
</evidence>
<evidence type="ECO:0000313" key="2">
    <source>
        <dbReference type="EMBL" id="KAL0158745.1"/>
    </source>
</evidence>
<dbReference type="EMBL" id="JAMKFB020000023">
    <property type="protein sequence ID" value="KAL0158745.1"/>
    <property type="molecule type" value="Genomic_DNA"/>
</dbReference>
<organism evidence="2 3">
    <name type="scientific">Cirrhinus mrigala</name>
    <name type="common">Mrigala</name>
    <dbReference type="NCBI Taxonomy" id="683832"/>
    <lineage>
        <taxon>Eukaryota</taxon>
        <taxon>Metazoa</taxon>
        <taxon>Chordata</taxon>
        <taxon>Craniata</taxon>
        <taxon>Vertebrata</taxon>
        <taxon>Euteleostomi</taxon>
        <taxon>Actinopterygii</taxon>
        <taxon>Neopterygii</taxon>
        <taxon>Teleostei</taxon>
        <taxon>Ostariophysi</taxon>
        <taxon>Cypriniformes</taxon>
        <taxon>Cyprinidae</taxon>
        <taxon>Labeoninae</taxon>
        <taxon>Labeonini</taxon>
        <taxon>Cirrhinus</taxon>
    </lineage>
</organism>
<accession>A0ABD0NBP2</accession>
<feature type="compositionally biased region" description="Polar residues" evidence="1">
    <location>
        <begin position="400"/>
        <end position="419"/>
    </location>
</feature>
<feature type="region of interest" description="Disordered" evidence="1">
    <location>
        <begin position="1"/>
        <end position="239"/>
    </location>
</feature>
<sequence length="510" mass="52795">MNESFKEADKGFNGVERSSAPQRLPKTDSFPAKPPGLVSSTDYNQVVQHPAVDLEKQHQEMGAAAKELSSSPVSGPPPPLASPPRKASTLPTVSGRDSHSPSSSGFALPSGVGTSASVSPPSPLQTVQRPGFSGPSSAEGTPGATSMSSPKSSRAVVSHNQPVVFSSKTLMHPPTLPLVEPQGSKSPQVSPTPLSLAASPSVVSAPPALAPLKGPQEASPLTGQSPKHPAASSTPTSVADNISLPPLSALPTVVTGSPQVVALASTAPPPVVSYSSQAPLNVSASPIVSRSLMDVVANVDVSSHSPGQVASHGVVRHNFGESHSSLKIPGKHEACGSQSKVGVIMGASNNEAQAEMHQVQIHGRNLEPAFVVPKEPERDTSSIRDQAAPRKVESEALNDTFGTDTSLDYPSLAESTYLESSRAEDGSSMMDTFDNSYSLSQTGDQSKFTEGSMVDDSRDLQDTSFEEENLNSSMTSTNNTSLLDDSLNDSSQNSSSLLSASINASTHSIK</sequence>
<gene>
    <name evidence="2" type="ORF">M9458_046821</name>
</gene>
<feature type="compositionally biased region" description="Basic and acidic residues" evidence="1">
    <location>
        <begin position="1"/>
        <end position="10"/>
    </location>
</feature>
<feature type="compositionally biased region" description="Polar residues" evidence="1">
    <location>
        <begin position="112"/>
        <end position="152"/>
    </location>
</feature>
<dbReference type="AlphaFoldDB" id="A0ABD0NBP2"/>
<keyword evidence="3" id="KW-1185">Reference proteome</keyword>
<protein>
    <submittedName>
        <fullName evidence="2">Uncharacterized protein</fullName>
    </submittedName>
</protein>
<comment type="caution">
    <text evidence="2">The sequence shown here is derived from an EMBL/GenBank/DDBJ whole genome shotgun (WGS) entry which is preliminary data.</text>
</comment>
<feature type="compositionally biased region" description="Basic and acidic residues" evidence="1">
    <location>
        <begin position="374"/>
        <end position="394"/>
    </location>
</feature>
<proteinExistence type="predicted"/>